<dbReference type="RefSeq" id="WP_077754670.1">
    <property type="nucleotide sequence ID" value="NZ_CP014782.1"/>
</dbReference>
<dbReference type="InterPro" id="IPR004291">
    <property type="entry name" value="Transposase_IS66_central"/>
</dbReference>
<sequence length="217" mass="24976">MSILSIRFTLRLATSNDLRKTSYIDRLLCNSHARRQFVDVITHFPDEVEHILTRYAEIWVNDAHALEQQMLPNARQAYHQQHSLPIMEEIKLWGEEHLSSGKVESNSSLGCALRYFIKHYEGLSCFCTVDGVKLDNNLIEAMLKIIVWDRKNAMFHKTLHGATIGDIITSMIASASEAGINVFEYFTTLQREKVQVRANPEHYLPWNYLDQPGSLVN</sequence>
<protein>
    <submittedName>
        <fullName evidence="2">Transposase IS66 family</fullName>
    </submittedName>
</protein>
<dbReference type="AlphaFoldDB" id="A0A1S6HW50"/>
<gene>
    <name evidence="2" type="ORF">Sps_04724</name>
</gene>
<dbReference type="InterPro" id="IPR052344">
    <property type="entry name" value="Transposase-related"/>
</dbReference>
<evidence type="ECO:0000313" key="3">
    <source>
        <dbReference type="Proteomes" id="UP000189545"/>
    </source>
</evidence>
<dbReference type="KEGG" id="spsw:Sps_04724"/>
<dbReference type="EMBL" id="CP014782">
    <property type="protein sequence ID" value="AQS39807.1"/>
    <property type="molecule type" value="Genomic_DNA"/>
</dbReference>
<dbReference type="PANTHER" id="PTHR33678">
    <property type="entry name" value="BLL1576 PROTEIN"/>
    <property type="match status" value="1"/>
</dbReference>
<accession>A0A1S6HW50</accession>
<evidence type="ECO:0000313" key="2">
    <source>
        <dbReference type="EMBL" id="AQS39807.1"/>
    </source>
</evidence>
<dbReference type="Pfam" id="PF03050">
    <property type="entry name" value="DDE_Tnp_IS66"/>
    <property type="match status" value="1"/>
</dbReference>
<reference evidence="2 3" key="1">
    <citation type="submission" date="2016-03" db="EMBL/GenBank/DDBJ databases">
        <title>Complete genome sequence of Shewanella psychrophila WP2, a deep sea bacterium isolated from west Pacific sediment.</title>
        <authorList>
            <person name="Xu G."/>
            <person name="Jian H."/>
        </authorList>
    </citation>
    <scope>NUCLEOTIDE SEQUENCE [LARGE SCALE GENOMIC DNA]</scope>
    <source>
        <strain evidence="2 3">WP2</strain>
    </source>
</reference>
<evidence type="ECO:0000259" key="1">
    <source>
        <dbReference type="Pfam" id="PF03050"/>
    </source>
</evidence>
<proteinExistence type="predicted"/>
<dbReference type="STRING" id="225848.Sps_04724"/>
<organism evidence="2 3">
    <name type="scientific">Shewanella psychrophila</name>
    <dbReference type="NCBI Taxonomy" id="225848"/>
    <lineage>
        <taxon>Bacteria</taxon>
        <taxon>Pseudomonadati</taxon>
        <taxon>Pseudomonadota</taxon>
        <taxon>Gammaproteobacteria</taxon>
        <taxon>Alteromonadales</taxon>
        <taxon>Shewanellaceae</taxon>
        <taxon>Shewanella</taxon>
    </lineage>
</organism>
<dbReference type="OrthoDB" id="9800877at2"/>
<keyword evidence="3" id="KW-1185">Reference proteome</keyword>
<name>A0A1S6HW50_9GAMM</name>
<feature type="domain" description="Transposase IS66 central" evidence="1">
    <location>
        <begin position="19"/>
        <end position="163"/>
    </location>
</feature>
<dbReference type="Proteomes" id="UP000189545">
    <property type="component" value="Chromosome"/>
</dbReference>